<keyword evidence="2" id="KW-0472">Membrane</keyword>
<reference evidence="3" key="2">
    <citation type="submission" date="2020-09" db="EMBL/GenBank/DDBJ databases">
        <authorList>
            <person name="Sun Q."/>
            <person name="Zhou Y."/>
        </authorList>
    </citation>
    <scope>NUCLEOTIDE SEQUENCE</scope>
    <source>
        <strain evidence="3">CGMCC 4.7110</strain>
    </source>
</reference>
<dbReference type="InterPro" id="IPR043857">
    <property type="entry name" value="DUF5819"/>
</dbReference>
<keyword evidence="2" id="KW-0812">Transmembrane</keyword>
<accession>A0A917XE15</accession>
<comment type="caution">
    <text evidence="3">The sequence shown here is derived from an EMBL/GenBank/DDBJ whole genome shotgun (WGS) entry which is preliminary data.</text>
</comment>
<evidence type="ECO:0000256" key="2">
    <source>
        <dbReference type="SAM" id="Phobius"/>
    </source>
</evidence>
<feature type="region of interest" description="Disordered" evidence="1">
    <location>
        <begin position="1"/>
        <end position="42"/>
    </location>
</feature>
<dbReference type="Pfam" id="PF19136">
    <property type="entry name" value="DUF5819"/>
    <property type="match status" value="1"/>
</dbReference>
<dbReference type="AlphaFoldDB" id="A0A917XE15"/>
<name>A0A917XE15_9ACTN</name>
<dbReference type="Proteomes" id="UP000653411">
    <property type="component" value="Unassembled WGS sequence"/>
</dbReference>
<feature type="transmembrane region" description="Helical" evidence="2">
    <location>
        <begin position="49"/>
        <end position="75"/>
    </location>
</feature>
<organism evidence="3 4">
    <name type="scientific">Streptomyces fuscichromogenes</name>
    <dbReference type="NCBI Taxonomy" id="1324013"/>
    <lineage>
        <taxon>Bacteria</taxon>
        <taxon>Bacillati</taxon>
        <taxon>Actinomycetota</taxon>
        <taxon>Actinomycetes</taxon>
        <taxon>Kitasatosporales</taxon>
        <taxon>Streptomycetaceae</taxon>
        <taxon>Streptomyces</taxon>
    </lineage>
</organism>
<keyword evidence="4" id="KW-1185">Reference proteome</keyword>
<proteinExistence type="predicted"/>
<evidence type="ECO:0000256" key="1">
    <source>
        <dbReference type="SAM" id="MobiDB-lite"/>
    </source>
</evidence>
<keyword evidence="2" id="KW-1133">Transmembrane helix</keyword>
<gene>
    <name evidence="3" type="ORF">GCM10011578_043060</name>
</gene>
<sequence>MQPPDVRGSNEPPPDLCTPAEQTRAGTGPTDRPPLDQVGGPSGTKGLSAVSLTVVVLSVVGVLVAAATHCAVLFLNITPPNSLSLQHAAAIEKYTQPEFTQSWKFFAPDPTTANIHVQARAKVMKSNGVSSVTEWVDLTAMDEEWIRHHPFPSQAQQNQLRSAWQNFVSSQDSEGHPVGLYGEMMQQYVLRIAAHSFGPYVIGGAVQSIQLRSASTPIAAPPWSNEHIDTESGYLTEPWWTVKAEDFQ</sequence>
<evidence type="ECO:0000313" key="3">
    <source>
        <dbReference type="EMBL" id="GGN15096.1"/>
    </source>
</evidence>
<dbReference type="EMBL" id="BMML01000009">
    <property type="protein sequence ID" value="GGN15096.1"/>
    <property type="molecule type" value="Genomic_DNA"/>
</dbReference>
<protein>
    <submittedName>
        <fullName evidence="3">Uncharacterized protein</fullName>
    </submittedName>
</protein>
<evidence type="ECO:0000313" key="4">
    <source>
        <dbReference type="Proteomes" id="UP000653411"/>
    </source>
</evidence>
<reference evidence="3" key="1">
    <citation type="journal article" date="2014" name="Int. J. Syst. Evol. Microbiol.">
        <title>Complete genome sequence of Corynebacterium casei LMG S-19264T (=DSM 44701T), isolated from a smear-ripened cheese.</title>
        <authorList>
            <consortium name="US DOE Joint Genome Institute (JGI-PGF)"/>
            <person name="Walter F."/>
            <person name="Albersmeier A."/>
            <person name="Kalinowski J."/>
            <person name="Ruckert C."/>
        </authorList>
    </citation>
    <scope>NUCLEOTIDE SEQUENCE</scope>
    <source>
        <strain evidence="3">CGMCC 4.7110</strain>
    </source>
</reference>